<dbReference type="GO" id="GO:0005634">
    <property type="term" value="C:nucleus"/>
    <property type="evidence" value="ECO:0007669"/>
    <property type="project" value="TreeGrafter"/>
</dbReference>
<feature type="domain" description="Myb/SANT-like DNA-binding" evidence="8">
    <location>
        <begin position="17"/>
        <end position="94"/>
    </location>
</feature>
<comment type="function">
    <text evidence="5">Involved in transvection phenomena (= synapsis-dependent gene expression), where the synaptic pairing of chromosomes carrying genes with which zeste interacts influences the expression of these genes. Zeste binds to DNA and stimulates transcription from a nearby promoter.</text>
</comment>
<dbReference type="PANTHER" id="PTHR23098">
    <property type="entry name" value="AGAP001331-PA-RELATED"/>
    <property type="match status" value="1"/>
</dbReference>
<evidence type="ECO:0000256" key="3">
    <source>
        <dbReference type="ARBA" id="ARBA00023015"/>
    </source>
</evidence>
<dbReference type="PANTHER" id="PTHR23098:SF23">
    <property type="entry name" value="MYB-RELATED TRANSCRIPTION FACTOR, PARTNER OF PROFILIN-LIKE ISOFORM X2-RELATED"/>
    <property type="match status" value="1"/>
</dbReference>
<accession>A0AAU9TGZ4</accession>
<organism evidence="9 10">
    <name type="scientific">Euphydryas editha</name>
    <name type="common">Edith's checkerspot</name>
    <dbReference type="NCBI Taxonomy" id="104508"/>
    <lineage>
        <taxon>Eukaryota</taxon>
        <taxon>Metazoa</taxon>
        <taxon>Ecdysozoa</taxon>
        <taxon>Arthropoda</taxon>
        <taxon>Hexapoda</taxon>
        <taxon>Insecta</taxon>
        <taxon>Pterygota</taxon>
        <taxon>Neoptera</taxon>
        <taxon>Endopterygota</taxon>
        <taxon>Lepidoptera</taxon>
        <taxon>Glossata</taxon>
        <taxon>Ditrysia</taxon>
        <taxon>Papilionoidea</taxon>
        <taxon>Nymphalidae</taxon>
        <taxon>Nymphalinae</taxon>
        <taxon>Euphydryas</taxon>
    </lineage>
</organism>
<gene>
    <name evidence="9" type="ORF">EEDITHA_LOCUS1876</name>
</gene>
<dbReference type="AlphaFoldDB" id="A0AAU9TGZ4"/>
<keyword evidence="10" id="KW-1185">Reference proteome</keyword>
<dbReference type="Proteomes" id="UP001153954">
    <property type="component" value="Unassembled WGS sequence"/>
</dbReference>
<comment type="caution">
    <text evidence="9">The sequence shown here is derived from an EMBL/GenBank/DDBJ whole genome shotgun (WGS) entry which is preliminary data.</text>
</comment>
<protein>
    <recommendedName>
        <fullName evidence="2">Regulatory protein zeste</fullName>
    </recommendedName>
</protein>
<keyword evidence="6" id="KW-0175">Coiled coil</keyword>
<evidence type="ECO:0000313" key="9">
    <source>
        <dbReference type="EMBL" id="CAH2085398.1"/>
    </source>
</evidence>
<name>A0AAU9TGZ4_EUPED</name>
<sequence>MLFKMESFETKAQKRERNANFTKEETDLLISLVEAKKRIIENKTSNAITWQNKEKAWKEIEKKFNSSSGSVFRDHKHLKQKYEALKRDTRRKSAVVQAELYKTGGGPSDASVLTPVEQKVKEIILNPDNKNESCYDSDSVRSNTPSSDIVQPTVAFEQILREESISSIDNTEQCSEPVRKVFIVSQDEEKLKYESKEKRPFEKLTDEKIQIANIKKNLLKEELEQKIIQRKILEKELEHKDHIYKLEKDINSKEKKPFDKLTEEKIEIASLQKKILTEELEQKLIQRKMLEKEFEHKDYIYKQEKDHILLKIKLLKKELGENL</sequence>
<keyword evidence="4" id="KW-0804">Transcription</keyword>
<dbReference type="InterPro" id="IPR028002">
    <property type="entry name" value="Myb_DNA-bind_5"/>
</dbReference>
<evidence type="ECO:0000256" key="7">
    <source>
        <dbReference type="SAM" id="MobiDB-lite"/>
    </source>
</evidence>
<dbReference type="EMBL" id="CAKOGL010000004">
    <property type="protein sequence ID" value="CAH2085398.1"/>
    <property type="molecule type" value="Genomic_DNA"/>
</dbReference>
<evidence type="ECO:0000256" key="2">
    <source>
        <dbReference type="ARBA" id="ARBA00016807"/>
    </source>
</evidence>
<feature type="coiled-coil region" evidence="6">
    <location>
        <begin position="216"/>
        <end position="293"/>
    </location>
</feature>
<evidence type="ECO:0000256" key="4">
    <source>
        <dbReference type="ARBA" id="ARBA00023163"/>
    </source>
</evidence>
<evidence type="ECO:0000256" key="6">
    <source>
        <dbReference type="SAM" id="Coils"/>
    </source>
</evidence>
<evidence type="ECO:0000256" key="1">
    <source>
        <dbReference type="ARBA" id="ARBA00011764"/>
    </source>
</evidence>
<feature type="region of interest" description="Disordered" evidence="7">
    <location>
        <begin position="1"/>
        <end position="20"/>
    </location>
</feature>
<evidence type="ECO:0000259" key="8">
    <source>
        <dbReference type="Pfam" id="PF13873"/>
    </source>
</evidence>
<comment type="subunit">
    <text evidence="1">Self-associates forming complexes of several hundred monomers.</text>
</comment>
<proteinExistence type="predicted"/>
<dbReference type="Pfam" id="PF13873">
    <property type="entry name" value="Myb_DNA-bind_5"/>
    <property type="match status" value="1"/>
</dbReference>
<evidence type="ECO:0000256" key="5">
    <source>
        <dbReference type="ARBA" id="ARBA00025466"/>
    </source>
</evidence>
<keyword evidence="3" id="KW-0805">Transcription regulation</keyword>
<reference evidence="9" key="1">
    <citation type="submission" date="2022-03" db="EMBL/GenBank/DDBJ databases">
        <authorList>
            <person name="Tunstrom K."/>
        </authorList>
    </citation>
    <scope>NUCLEOTIDE SEQUENCE</scope>
</reference>
<evidence type="ECO:0000313" key="10">
    <source>
        <dbReference type="Proteomes" id="UP001153954"/>
    </source>
</evidence>